<keyword evidence="3" id="KW-1185">Reference proteome</keyword>
<comment type="caution">
    <text evidence="2">The sequence shown here is derived from an EMBL/GenBank/DDBJ whole genome shotgun (WGS) entry which is preliminary data.</text>
</comment>
<sequence>KSSADRPPAFLERPSEPDPLRAAGPATCGGSCGCRGRRFSGAIVGECQAATHQTAESGGGRA</sequence>
<evidence type="ECO:0000313" key="3">
    <source>
        <dbReference type="Proteomes" id="UP001642484"/>
    </source>
</evidence>
<evidence type="ECO:0000313" key="2">
    <source>
        <dbReference type="EMBL" id="CAK9064895.1"/>
    </source>
</evidence>
<evidence type="ECO:0000256" key="1">
    <source>
        <dbReference type="SAM" id="MobiDB-lite"/>
    </source>
</evidence>
<name>A0ABP0NR25_9DINO</name>
<organism evidence="2 3">
    <name type="scientific">Durusdinium trenchii</name>
    <dbReference type="NCBI Taxonomy" id="1381693"/>
    <lineage>
        <taxon>Eukaryota</taxon>
        <taxon>Sar</taxon>
        <taxon>Alveolata</taxon>
        <taxon>Dinophyceae</taxon>
        <taxon>Suessiales</taxon>
        <taxon>Symbiodiniaceae</taxon>
        <taxon>Durusdinium</taxon>
    </lineage>
</organism>
<feature type="region of interest" description="Disordered" evidence="1">
    <location>
        <begin position="1"/>
        <end position="27"/>
    </location>
</feature>
<protein>
    <submittedName>
        <fullName evidence="2">Uncharacterized protein</fullName>
    </submittedName>
</protein>
<proteinExistence type="predicted"/>
<feature type="non-terminal residue" evidence="2">
    <location>
        <position position="62"/>
    </location>
</feature>
<feature type="non-terminal residue" evidence="2">
    <location>
        <position position="1"/>
    </location>
</feature>
<dbReference type="EMBL" id="CAXAMN010021962">
    <property type="protein sequence ID" value="CAK9064895.1"/>
    <property type="molecule type" value="Genomic_DNA"/>
</dbReference>
<dbReference type="Proteomes" id="UP001642484">
    <property type="component" value="Unassembled WGS sequence"/>
</dbReference>
<gene>
    <name evidence="2" type="ORF">CCMP2556_LOCUS31904</name>
</gene>
<reference evidence="2 3" key="1">
    <citation type="submission" date="2024-02" db="EMBL/GenBank/DDBJ databases">
        <authorList>
            <person name="Chen Y."/>
            <person name="Shah S."/>
            <person name="Dougan E. K."/>
            <person name="Thang M."/>
            <person name="Chan C."/>
        </authorList>
    </citation>
    <scope>NUCLEOTIDE SEQUENCE [LARGE SCALE GENOMIC DNA]</scope>
</reference>
<accession>A0ABP0NR25</accession>